<dbReference type="Proteomes" id="UP000287853">
    <property type="component" value="Unassembled WGS sequence"/>
</dbReference>
<name>A0A444IQE1_9BACT</name>
<keyword evidence="2" id="KW-1185">Reference proteome</keyword>
<accession>A0A444IQE1</accession>
<organism evidence="1 2">
    <name type="scientific">Candidatus Electrothrix aarhusensis</name>
    <dbReference type="NCBI Taxonomy" id="1859131"/>
    <lineage>
        <taxon>Bacteria</taxon>
        <taxon>Pseudomonadati</taxon>
        <taxon>Thermodesulfobacteriota</taxon>
        <taxon>Desulfobulbia</taxon>
        <taxon>Desulfobulbales</taxon>
        <taxon>Desulfobulbaceae</taxon>
        <taxon>Candidatus Electrothrix</taxon>
    </lineage>
</organism>
<gene>
    <name evidence="1" type="ORF">H206_03177</name>
</gene>
<reference evidence="1 2" key="1">
    <citation type="submission" date="2017-01" db="EMBL/GenBank/DDBJ databases">
        <title>The cable genome- insights into the physiology and evolution of filamentous bacteria capable of sulfide oxidation via long distance electron transfer.</title>
        <authorList>
            <person name="Schreiber L."/>
            <person name="Bjerg J.T."/>
            <person name="Boggild A."/>
            <person name="Van De Vossenberg J."/>
            <person name="Meysman F."/>
            <person name="Nielsen L.P."/>
            <person name="Schramm A."/>
            <person name="Kjeldsen K.U."/>
        </authorList>
    </citation>
    <scope>NUCLEOTIDE SEQUENCE [LARGE SCALE GENOMIC DNA]</scope>
    <source>
        <strain evidence="1">MCF</strain>
    </source>
</reference>
<sequence length="302" mass="34544">MINRNASSGHKLGQLIGDWYEEYFVLPLLQEVGKKLKLFVDSRFITRTARNGRVIWEDLDGNSVDYDYVLELGGSEEKVGIPVGFVECFWRRGARHSKDKARDDSGKLMPMRETYPTARFLGIVAAGDFTQPARALVRSRNIDLFYVPKEKIVTAFSECGLRMDYPDKLAESEKAELVETFISFFTVDKKGEVQKRLHRLLRKATIISYVDRVKATLSALPQEIRLALRHDSMPVCFESVASATVFLQDPTFEMTSPLESYLYQVTYSDGSEFEQSVSCLEELRILHSQIERLTLHMNTLCD</sequence>
<dbReference type="AlphaFoldDB" id="A0A444IQE1"/>
<evidence type="ECO:0000313" key="1">
    <source>
        <dbReference type="EMBL" id="RWX43051.1"/>
    </source>
</evidence>
<comment type="caution">
    <text evidence="1">The sequence shown here is derived from an EMBL/GenBank/DDBJ whole genome shotgun (WGS) entry which is preliminary data.</text>
</comment>
<dbReference type="EMBL" id="MTKO01000132">
    <property type="protein sequence ID" value="RWX43051.1"/>
    <property type="molecule type" value="Genomic_DNA"/>
</dbReference>
<protein>
    <recommendedName>
        <fullName evidence="3">Restriction endonuclease</fullName>
    </recommendedName>
</protein>
<proteinExistence type="predicted"/>
<evidence type="ECO:0000313" key="2">
    <source>
        <dbReference type="Proteomes" id="UP000287853"/>
    </source>
</evidence>
<evidence type="ECO:0008006" key="3">
    <source>
        <dbReference type="Google" id="ProtNLM"/>
    </source>
</evidence>